<keyword evidence="7" id="KW-0479">Metal-binding</keyword>
<dbReference type="GO" id="GO:0009432">
    <property type="term" value="P:SOS response"/>
    <property type="evidence" value="ECO:0007669"/>
    <property type="project" value="TreeGrafter"/>
</dbReference>
<evidence type="ECO:0000256" key="1">
    <source>
        <dbReference type="ARBA" id="ARBA00010945"/>
    </source>
</evidence>
<dbReference type="InterPro" id="IPR043502">
    <property type="entry name" value="DNA/RNA_pol_sf"/>
</dbReference>
<evidence type="ECO:0000256" key="9">
    <source>
        <dbReference type="ARBA" id="ARBA00022842"/>
    </source>
</evidence>
<dbReference type="PANTHER" id="PTHR11076:SF33">
    <property type="entry name" value="DNA POLYMERASE KAPPA"/>
    <property type="match status" value="1"/>
</dbReference>
<reference evidence="15" key="1">
    <citation type="submission" date="2021-03" db="EMBL/GenBank/DDBJ databases">
        <title>Comamonas denitrificans.</title>
        <authorList>
            <person name="Finster K."/>
        </authorList>
    </citation>
    <scope>NUCLEOTIDE SEQUENCE</scope>
    <source>
        <strain evidence="15">MM2021_4</strain>
    </source>
</reference>
<keyword evidence="5" id="KW-0548">Nucleotidyltransferase</keyword>
<keyword evidence="6" id="KW-0235">DNA replication</keyword>
<keyword evidence="4" id="KW-0808">Transferase</keyword>
<name>A0A939H0P4_9BURK</name>
<evidence type="ECO:0000259" key="14">
    <source>
        <dbReference type="Pfam" id="PF21999"/>
    </source>
</evidence>
<keyword evidence="8" id="KW-0227">DNA damage</keyword>
<evidence type="ECO:0000313" key="15">
    <source>
        <dbReference type="EMBL" id="MBO1250897.1"/>
    </source>
</evidence>
<dbReference type="Pfam" id="PF11799">
    <property type="entry name" value="IMS_C"/>
    <property type="match status" value="1"/>
</dbReference>
<proteinExistence type="inferred from homology"/>
<dbReference type="InterPro" id="IPR017961">
    <property type="entry name" value="DNA_pol_Y-fam_little_finger"/>
</dbReference>
<evidence type="ECO:0000256" key="12">
    <source>
        <dbReference type="ARBA" id="ARBA00049244"/>
    </source>
</evidence>
<dbReference type="Gene3D" id="3.30.1490.100">
    <property type="entry name" value="DNA polymerase, Y-family, little finger domain"/>
    <property type="match status" value="1"/>
</dbReference>
<dbReference type="Proteomes" id="UP000664731">
    <property type="component" value="Unassembled WGS sequence"/>
</dbReference>
<comment type="similarity">
    <text evidence="1">Belongs to the DNA polymerase type-Y family.</text>
</comment>
<dbReference type="AlphaFoldDB" id="A0A939H0P4"/>
<evidence type="ECO:0000256" key="2">
    <source>
        <dbReference type="ARBA" id="ARBA00012417"/>
    </source>
</evidence>
<organism evidence="15 16">
    <name type="scientific">Comamonas denitrificans</name>
    <dbReference type="NCBI Taxonomy" id="117506"/>
    <lineage>
        <taxon>Bacteria</taxon>
        <taxon>Pseudomonadati</taxon>
        <taxon>Pseudomonadota</taxon>
        <taxon>Betaproteobacteria</taxon>
        <taxon>Burkholderiales</taxon>
        <taxon>Comamonadaceae</taxon>
        <taxon>Comamonas</taxon>
    </lineage>
</organism>
<comment type="caution">
    <text evidence="15">The sequence shown here is derived from an EMBL/GenBank/DDBJ whole genome shotgun (WGS) entry which is preliminary data.</text>
</comment>
<dbReference type="EC" id="2.7.7.7" evidence="2"/>
<dbReference type="GO" id="GO:0005829">
    <property type="term" value="C:cytosol"/>
    <property type="evidence" value="ECO:0007669"/>
    <property type="project" value="TreeGrafter"/>
</dbReference>
<sequence>MTVYKTLGDSNAKLGQLGITTIGQLAAYPAHKLVQHFGKATGAWLHRAAHGLDERPVQTHSAPVSMSRETTFDRDLHAVHDKAELGAIFTWLCERVAEDLQRAGYSGRTVGIKLRFSDFKSLTREMTVDTLVQDAATIRRLAGLCLRRAPLTQRLRLLGVRVGSLQEGAPPPLAKEDGATAKTAAGPAPVALRGLTPDLFGG</sequence>
<dbReference type="Pfam" id="PF21999">
    <property type="entry name" value="IMS_HHH_1"/>
    <property type="match status" value="1"/>
</dbReference>
<evidence type="ECO:0000256" key="7">
    <source>
        <dbReference type="ARBA" id="ARBA00022723"/>
    </source>
</evidence>
<dbReference type="SUPFAM" id="SSF100879">
    <property type="entry name" value="Lesion bypass DNA polymerase (Y-family), little finger domain"/>
    <property type="match status" value="1"/>
</dbReference>
<dbReference type="GO" id="GO:0042276">
    <property type="term" value="P:error-prone translesion synthesis"/>
    <property type="evidence" value="ECO:0007669"/>
    <property type="project" value="TreeGrafter"/>
</dbReference>
<comment type="catalytic activity">
    <reaction evidence="12">
        <text>DNA(n) + a 2'-deoxyribonucleoside 5'-triphosphate = DNA(n+1) + diphosphate</text>
        <dbReference type="Rhea" id="RHEA:22508"/>
        <dbReference type="Rhea" id="RHEA-COMP:17339"/>
        <dbReference type="Rhea" id="RHEA-COMP:17340"/>
        <dbReference type="ChEBI" id="CHEBI:33019"/>
        <dbReference type="ChEBI" id="CHEBI:61560"/>
        <dbReference type="ChEBI" id="CHEBI:173112"/>
        <dbReference type="EC" id="2.7.7.7"/>
    </reaction>
</comment>
<accession>A0A939H0P4</accession>
<evidence type="ECO:0000256" key="11">
    <source>
        <dbReference type="ARBA" id="ARBA00023204"/>
    </source>
</evidence>
<keyword evidence="11" id="KW-0234">DNA repair</keyword>
<keyword evidence="16" id="KW-1185">Reference proteome</keyword>
<gene>
    <name evidence="15" type="ORF">J1777_13910</name>
</gene>
<evidence type="ECO:0000256" key="4">
    <source>
        <dbReference type="ARBA" id="ARBA00022679"/>
    </source>
</evidence>
<dbReference type="InterPro" id="IPR050116">
    <property type="entry name" value="DNA_polymerase-Y"/>
</dbReference>
<dbReference type="SUPFAM" id="SSF56672">
    <property type="entry name" value="DNA/RNA polymerases"/>
    <property type="match status" value="1"/>
</dbReference>
<evidence type="ECO:0000256" key="10">
    <source>
        <dbReference type="ARBA" id="ARBA00022932"/>
    </source>
</evidence>
<keyword evidence="10" id="KW-0239">DNA-directed DNA polymerase</keyword>
<keyword evidence="3" id="KW-0515">Mutator protein</keyword>
<evidence type="ECO:0000256" key="6">
    <source>
        <dbReference type="ARBA" id="ARBA00022705"/>
    </source>
</evidence>
<evidence type="ECO:0000313" key="16">
    <source>
        <dbReference type="Proteomes" id="UP000664731"/>
    </source>
</evidence>
<evidence type="ECO:0000256" key="5">
    <source>
        <dbReference type="ARBA" id="ARBA00022695"/>
    </source>
</evidence>
<dbReference type="GO" id="GO:0003684">
    <property type="term" value="F:damaged DNA binding"/>
    <property type="evidence" value="ECO:0007669"/>
    <property type="project" value="InterPro"/>
</dbReference>
<dbReference type="FunFam" id="3.30.1490.100:FF:000004">
    <property type="entry name" value="DNA polymerase IV"/>
    <property type="match status" value="1"/>
</dbReference>
<evidence type="ECO:0000259" key="13">
    <source>
        <dbReference type="Pfam" id="PF11799"/>
    </source>
</evidence>
<dbReference type="GO" id="GO:0006281">
    <property type="term" value="P:DNA repair"/>
    <property type="evidence" value="ECO:0007669"/>
    <property type="project" value="UniProtKB-KW"/>
</dbReference>
<dbReference type="GO" id="GO:0003887">
    <property type="term" value="F:DNA-directed DNA polymerase activity"/>
    <property type="evidence" value="ECO:0007669"/>
    <property type="project" value="UniProtKB-KW"/>
</dbReference>
<feature type="domain" description="DNA polymerase IV/DNA polymerase iota-like thumb" evidence="14">
    <location>
        <begin position="11"/>
        <end position="53"/>
    </location>
</feature>
<dbReference type="InterPro" id="IPR053848">
    <property type="entry name" value="IMS_HHH_1"/>
</dbReference>
<evidence type="ECO:0000256" key="8">
    <source>
        <dbReference type="ARBA" id="ARBA00022763"/>
    </source>
</evidence>
<evidence type="ECO:0000256" key="3">
    <source>
        <dbReference type="ARBA" id="ARBA00022457"/>
    </source>
</evidence>
<keyword evidence="9" id="KW-0460">Magnesium</keyword>
<protein>
    <recommendedName>
        <fullName evidence="2">DNA-directed DNA polymerase</fullName>
        <ecNumber evidence="2">2.7.7.7</ecNumber>
    </recommendedName>
</protein>
<dbReference type="GO" id="GO:0046872">
    <property type="term" value="F:metal ion binding"/>
    <property type="evidence" value="ECO:0007669"/>
    <property type="project" value="UniProtKB-KW"/>
</dbReference>
<dbReference type="InterPro" id="IPR036775">
    <property type="entry name" value="DNA_pol_Y-fam_lit_finger_sf"/>
</dbReference>
<dbReference type="Gene3D" id="1.10.150.20">
    <property type="entry name" value="5' to 3' exonuclease, C-terminal subdomain"/>
    <property type="match status" value="1"/>
</dbReference>
<feature type="domain" description="DNA polymerase Y-family little finger" evidence="13">
    <location>
        <begin position="65"/>
        <end position="168"/>
    </location>
</feature>
<dbReference type="EMBL" id="JAFNME010000056">
    <property type="protein sequence ID" value="MBO1250897.1"/>
    <property type="molecule type" value="Genomic_DNA"/>
</dbReference>
<dbReference type="GO" id="GO:0006260">
    <property type="term" value="P:DNA replication"/>
    <property type="evidence" value="ECO:0007669"/>
    <property type="project" value="UniProtKB-KW"/>
</dbReference>
<dbReference type="PANTHER" id="PTHR11076">
    <property type="entry name" value="DNA REPAIR POLYMERASE UMUC / TRANSFERASE FAMILY MEMBER"/>
    <property type="match status" value="1"/>
</dbReference>